<evidence type="ECO:0000256" key="3">
    <source>
        <dbReference type="ARBA" id="ARBA00023163"/>
    </source>
</evidence>
<gene>
    <name evidence="6" type="ORF">HGA07_16880</name>
</gene>
<comment type="caution">
    <text evidence="6">The sequence shown here is derived from an EMBL/GenBank/DDBJ whole genome shotgun (WGS) entry which is preliminary data.</text>
</comment>
<keyword evidence="7" id="KW-1185">Reference proteome</keyword>
<dbReference type="Gene3D" id="1.10.10.60">
    <property type="entry name" value="Homeodomain-like"/>
    <property type="match status" value="1"/>
</dbReference>
<dbReference type="InterPro" id="IPR009057">
    <property type="entry name" value="Homeodomain-like_sf"/>
</dbReference>
<sequence>MLLVGRSTIGGVTVTRGRPRTFDRAEALAVATRLFWERGYHATSLSDLTAAMGIRSASLYKAFGDKEALFREVVDAYAATPTAQFAHRALDEERSARAAFARILREAALNYTDRDRHPPGCLVITAATNITEQDSAIEAYLRGLRNANLATFRSRLAAAREDGELPGDTDVDALANYFATVIQGLSQRARDGADGATLAQVAELAMSAWPQAR</sequence>
<evidence type="ECO:0000256" key="1">
    <source>
        <dbReference type="ARBA" id="ARBA00023015"/>
    </source>
</evidence>
<proteinExistence type="predicted"/>
<evidence type="ECO:0000313" key="6">
    <source>
        <dbReference type="EMBL" id="NKY87299.1"/>
    </source>
</evidence>
<dbReference type="Pfam" id="PF16925">
    <property type="entry name" value="TetR_C_13"/>
    <property type="match status" value="1"/>
</dbReference>
<dbReference type="PANTHER" id="PTHR47506">
    <property type="entry name" value="TRANSCRIPTIONAL REGULATORY PROTEIN"/>
    <property type="match status" value="1"/>
</dbReference>
<protein>
    <submittedName>
        <fullName evidence="6">TetR/AcrR family transcriptional regulator</fullName>
    </submittedName>
</protein>
<dbReference type="GO" id="GO:0003677">
    <property type="term" value="F:DNA binding"/>
    <property type="evidence" value="ECO:0007669"/>
    <property type="project" value="UniProtKB-UniRule"/>
</dbReference>
<keyword evidence="2 4" id="KW-0238">DNA-binding</keyword>
<dbReference type="PROSITE" id="PS50977">
    <property type="entry name" value="HTH_TETR_2"/>
    <property type="match status" value="1"/>
</dbReference>
<dbReference type="AlphaFoldDB" id="A0A7X6M048"/>
<dbReference type="SUPFAM" id="SSF48498">
    <property type="entry name" value="Tetracyclin repressor-like, C-terminal domain"/>
    <property type="match status" value="1"/>
</dbReference>
<evidence type="ECO:0000313" key="7">
    <source>
        <dbReference type="Proteomes" id="UP000523447"/>
    </source>
</evidence>
<dbReference type="Pfam" id="PF00440">
    <property type="entry name" value="TetR_N"/>
    <property type="match status" value="1"/>
</dbReference>
<dbReference type="PANTHER" id="PTHR47506:SF1">
    <property type="entry name" value="HTH-TYPE TRANSCRIPTIONAL REGULATOR YJDC"/>
    <property type="match status" value="1"/>
</dbReference>
<feature type="domain" description="HTH tetR-type" evidence="5">
    <location>
        <begin position="21"/>
        <end position="81"/>
    </location>
</feature>
<evidence type="ECO:0000256" key="2">
    <source>
        <dbReference type="ARBA" id="ARBA00023125"/>
    </source>
</evidence>
<dbReference type="InterPro" id="IPR001647">
    <property type="entry name" value="HTH_TetR"/>
</dbReference>
<dbReference type="PRINTS" id="PR00455">
    <property type="entry name" value="HTHTETR"/>
</dbReference>
<dbReference type="Proteomes" id="UP000523447">
    <property type="component" value="Unassembled WGS sequence"/>
</dbReference>
<evidence type="ECO:0000259" key="5">
    <source>
        <dbReference type="PROSITE" id="PS50977"/>
    </source>
</evidence>
<feature type="DNA-binding region" description="H-T-H motif" evidence="4">
    <location>
        <begin position="44"/>
        <end position="63"/>
    </location>
</feature>
<keyword evidence="3" id="KW-0804">Transcription</keyword>
<reference evidence="6 7" key="1">
    <citation type="submission" date="2020-04" db="EMBL/GenBank/DDBJ databases">
        <title>MicrobeNet Type strains.</title>
        <authorList>
            <person name="Nicholson A.C."/>
        </authorList>
    </citation>
    <scope>NUCLEOTIDE SEQUENCE [LARGE SCALE GENOMIC DNA]</scope>
    <source>
        <strain evidence="6 7">DSM 44445</strain>
    </source>
</reference>
<dbReference type="InterPro" id="IPR036271">
    <property type="entry name" value="Tet_transcr_reg_TetR-rel_C_sf"/>
</dbReference>
<dbReference type="Gene3D" id="1.10.357.10">
    <property type="entry name" value="Tetracycline Repressor, domain 2"/>
    <property type="match status" value="1"/>
</dbReference>
<dbReference type="SUPFAM" id="SSF46689">
    <property type="entry name" value="Homeodomain-like"/>
    <property type="match status" value="1"/>
</dbReference>
<accession>A0A7X6M048</accession>
<evidence type="ECO:0000256" key="4">
    <source>
        <dbReference type="PROSITE-ProRule" id="PRU00335"/>
    </source>
</evidence>
<name>A0A7X6M048_9NOCA</name>
<dbReference type="InterPro" id="IPR011075">
    <property type="entry name" value="TetR_C"/>
</dbReference>
<organism evidence="6 7">
    <name type="scientific">Nocardia veterana</name>
    <dbReference type="NCBI Taxonomy" id="132249"/>
    <lineage>
        <taxon>Bacteria</taxon>
        <taxon>Bacillati</taxon>
        <taxon>Actinomycetota</taxon>
        <taxon>Actinomycetes</taxon>
        <taxon>Mycobacteriales</taxon>
        <taxon>Nocardiaceae</taxon>
        <taxon>Nocardia</taxon>
    </lineage>
</organism>
<keyword evidence="1" id="KW-0805">Transcription regulation</keyword>
<dbReference type="EMBL" id="JAAXPE010000017">
    <property type="protein sequence ID" value="NKY87299.1"/>
    <property type="molecule type" value="Genomic_DNA"/>
</dbReference>